<keyword evidence="11" id="KW-1185">Reference proteome</keyword>
<name>A0ABT4LXQ2_9PROT</name>
<feature type="site" description="Determinant of potassium independence" evidence="9">
    <location>
        <position position="484"/>
    </location>
</feature>
<evidence type="ECO:0000256" key="7">
    <source>
        <dbReference type="ARBA" id="ARBA00023065"/>
    </source>
</evidence>
<feature type="transmembrane region" description="Helical" evidence="9">
    <location>
        <begin position="55"/>
        <end position="73"/>
    </location>
</feature>
<keyword evidence="2 9" id="KW-0813">Transport</keyword>
<evidence type="ECO:0000313" key="10">
    <source>
        <dbReference type="EMBL" id="MCZ4299156.1"/>
    </source>
</evidence>
<keyword evidence="5 9" id="KW-1278">Translocase</keyword>
<evidence type="ECO:0000256" key="2">
    <source>
        <dbReference type="ARBA" id="ARBA00022448"/>
    </source>
</evidence>
<evidence type="ECO:0000256" key="9">
    <source>
        <dbReference type="HAMAP-Rule" id="MF_01129"/>
    </source>
</evidence>
<reference evidence="10" key="1">
    <citation type="submission" date="2022-12" db="EMBL/GenBank/DDBJ databases">
        <title>Bacterial isolates from different developmental stages of Nematostella vectensis.</title>
        <authorList>
            <person name="Fraune S."/>
        </authorList>
    </citation>
    <scope>NUCLEOTIDE SEQUENCE</scope>
    <source>
        <strain evidence="10">G21632-S1</strain>
    </source>
</reference>
<dbReference type="Proteomes" id="UP001083770">
    <property type="component" value="Unassembled WGS sequence"/>
</dbReference>
<evidence type="ECO:0000313" key="11">
    <source>
        <dbReference type="Proteomes" id="UP001083770"/>
    </source>
</evidence>
<keyword evidence="6 9" id="KW-1133">Transmembrane helix</keyword>
<keyword evidence="9" id="KW-0375">Hydrogen ion transport</keyword>
<keyword evidence="7 9" id="KW-0406">Ion transport</keyword>
<feature type="transmembrane region" description="Helical" evidence="9">
    <location>
        <begin position="237"/>
        <end position="257"/>
    </location>
</feature>
<protein>
    <recommendedName>
        <fullName evidence="9">K(+)-insensitive pyrophosphate-energized proton pump</fullName>
        <ecNumber evidence="9">7.1.3.1</ecNumber>
    </recommendedName>
    <alternativeName>
        <fullName evidence="9">Membrane-bound proton-translocating pyrophosphatase</fullName>
    </alternativeName>
    <alternativeName>
        <fullName evidence="9">Pyrophosphate-energized inorganic pyrophosphatase</fullName>
        <shortName evidence="9">H(+)-PPase</shortName>
    </alternativeName>
</protein>
<dbReference type="RefSeq" id="WP_269403199.1">
    <property type="nucleotide sequence ID" value="NZ_JAPWGW010000004.1"/>
</dbReference>
<feature type="transmembrane region" description="Helical" evidence="9">
    <location>
        <begin position="263"/>
        <end position="283"/>
    </location>
</feature>
<accession>A0ABT4LXQ2</accession>
<keyword evidence="3 9" id="KW-0812">Transmembrane</keyword>
<dbReference type="NCBIfam" id="TIGR01104">
    <property type="entry name" value="V_PPase"/>
    <property type="match status" value="1"/>
</dbReference>
<comment type="cofactor">
    <cofactor evidence="9">
        <name>Mg(2+)</name>
        <dbReference type="ChEBI" id="CHEBI:18420"/>
    </cofactor>
</comment>
<dbReference type="NCBIfam" id="NF001960">
    <property type="entry name" value="PRK00733.3-5"/>
    <property type="match status" value="1"/>
</dbReference>
<feature type="transmembrane region" description="Helical" evidence="9">
    <location>
        <begin position="425"/>
        <end position="446"/>
    </location>
</feature>
<dbReference type="Pfam" id="PF03030">
    <property type="entry name" value="H_PPase"/>
    <property type="match status" value="1"/>
</dbReference>
<feature type="transmembrane region" description="Helical" evidence="9">
    <location>
        <begin position="605"/>
        <end position="625"/>
    </location>
</feature>
<dbReference type="GO" id="GO:0004427">
    <property type="term" value="F:inorganic diphosphate phosphatase activity"/>
    <property type="evidence" value="ECO:0007669"/>
    <property type="project" value="UniProtKB-EC"/>
</dbReference>
<comment type="caution">
    <text evidence="10">The sequence shown here is derived from an EMBL/GenBank/DDBJ whole genome shotgun (WGS) entry which is preliminary data.</text>
</comment>
<feature type="transmembrane region" description="Helical" evidence="9">
    <location>
        <begin position="349"/>
        <end position="373"/>
    </location>
</feature>
<evidence type="ECO:0000256" key="5">
    <source>
        <dbReference type="ARBA" id="ARBA00022967"/>
    </source>
</evidence>
<feature type="transmembrane region" description="Helical" evidence="9">
    <location>
        <begin position="631"/>
        <end position="651"/>
    </location>
</feature>
<dbReference type="PIRSF" id="PIRSF001265">
    <property type="entry name" value="H+-PPase"/>
    <property type="match status" value="1"/>
</dbReference>
<feature type="transmembrane region" description="Helical" evidence="9">
    <location>
        <begin position="6"/>
        <end position="21"/>
    </location>
</feature>
<evidence type="ECO:0000256" key="1">
    <source>
        <dbReference type="ARBA" id="ARBA00004127"/>
    </source>
</evidence>
<keyword evidence="10" id="KW-0378">Hydrolase</keyword>
<keyword evidence="4 9" id="KW-0460">Magnesium</keyword>
<evidence type="ECO:0000256" key="4">
    <source>
        <dbReference type="ARBA" id="ARBA00022842"/>
    </source>
</evidence>
<comment type="subcellular location">
    <subcellularLocation>
        <location evidence="9">Cell membrane</location>
        <topology evidence="9">Multi-pass membrane protein</topology>
    </subcellularLocation>
    <subcellularLocation>
        <location evidence="1">Endomembrane system</location>
        <topology evidence="1">Multi-pass membrane protein</topology>
    </subcellularLocation>
</comment>
<sequence>MTLWYWIALAAGFAAVLYGWLQSRSIMSADAGTERMREIAGAIQEGANAYLKRQYTTIAMVGVGVIVVLFIAFRSWEVPVGFIIGAVLSGAAGFIGMKVSVQANVRTTQAASKSLQGGLDMAFKSGAVTGLLVVGLALLGVVGYYGLLTGVVGYADSDRAVIDGLVALGFGASLISIFARLGGGIFTKGADVGGDMVGKVEAGIPEDDPRNAATIADNVGDNVGDCAGMAADLFETFAVTIVATMVLGAIYFSGLGYLGSIMLLPLAICAVCIVASIAGTWFVKLGKGSTNIMGALYKGLIATGVFSLVGLAIAINYGLPNGFGELEGAGAALRLLSGEGGEAATVTGLDIFFCGVAGLVVTALIVVITEYYTGTAYRPVRSVAKSSESGHGTNVIQGLAVSLEATALPAIVIIAGIILTFNLAGLYGIAIATTTMLALAGMIVALDAFGPVTDNAGGIAEMSDLPSEVRDTTDALDAVGNTTKAVTKGYAIGSAGLGALVLFAAYSEDLSYFATNAAEGSVLLGTSVNFSIANPYVVVGLLFGGLLPFLFSGMSMMAVGRAAQSVVEEVRRQFREMPGIMKGEVKPDYSRAVDILTRAAIKEMIVPSMLPVLSPIVLLLVIWPIGGISAALAAVGAMLLGVIVTGLFVAISMTSGGGAWDNAKKYIEDGNHGGKGSEAHKAAVTGDTVGDPYKDTAGPAVNPMIKITNIVALLMLAVLAH</sequence>
<comment type="caution">
    <text evidence="9">Lacks conserved residue(s) required for the propagation of feature annotation.</text>
</comment>
<gene>
    <name evidence="9" type="primary">hppA</name>
    <name evidence="10" type="ORF">O4G74_13900</name>
</gene>
<feature type="transmembrane region" description="Helical" evidence="9">
    <location>
        <begin position="527"/>
        <end position="551"/>
    </location>
</feature>
<dbReference type="HAMAP" id="MF_01129">
    <property type="entry name" value="PPase_energized_pump"/>
    <property type="match status" value="1"/>
</dbReference>
<feature type="transmembrane region" description="Helical" evidence="9">
    <location>
        <begin position="122"/>
        <end position="148"/>
    </location>
</feature>
<keyword evidence="8 9" id="KW-0472">Membrane</keyword>
<dbReference type="EMBL" id="JAPWGW010000004">
    <property type="protein sequence ID" value="MCZ4299156.1"/>
    <property type="molecule type" value="Genomic_DNA"/>
</dbReference>
<comment type="similarity">
    <text evidence="9">Belongs to the H(+)-translocating pyrophosphatase (TC 3.A.10) family. K(+)-insensitive subfamily.</text>
</comment>
<evidence type="ECO:0000256" key="3">
    <source>
        <dbReference type="ARBA" id="ARBA00022692"/>
    </source>
</evidence>
<dbReference type="EC" id="7.1.3.1" evidence="9"/>
<comment type="subunit">
    <text evidence="9">Homodimer.</text>
</comment>
<keyword evidence="9" id="KW-1003">Cell membrane</keyword>
<comment type="function">
    <text evidence="9">Proton pump that utilizes the energy of pyrophosphate hydrolysis as the driving force for proton movement across the membrane. Generates a proton motive force.</text>
</comment>
<proteinExistence type="inferred from homology"/>
<feature type="transmembrane region" description="Helical" evidence="9">
    <location>
        <begin position="160"/>
        <end position="179"/>
    </location>
</feature>
<feature type="transmembrane region" description="Helical" evidence="9">
    <location>
        <begin position="489"/>
        <end position="507"/>
    </location>
</feature>
<feature type="transmembrane region" description="Helical" evidence="9">
    <location>
        <begin position="295"/>
        <end position="319"/>
    </location>
</feature>
<evidence type="ECO:0000256" key="8">
    <source>
        <dbReference type="ARBA" id="ARBA00023136"/>
    </source>
</evidence>
<comment type="catalytic activity">
    <reaction evidence="9">
        <text>diphosphate + H2O + H(+)(in) = 2 phosphate + 2 H(+)(out)</text>
        <dbReference type="Rhea" id="RHEA:13973"/>
        <dbReference type="ChEBI" id="CHEBI:15377"/>
        <dbReference type="ChEBI" id="CHEBI:15378"/>
        <dbReference type="ChEBI" id="CHEBI:33019"/>
        <dbReference type="ChEBI" id="CHEBI:43474"/>
        <dbReference type="EC" id="7.1.3.1"/>
    </reaction>
</comment>
<evidence type="ECO:0000256" key="6">
    <source>
        <dbReference type="ARBA" id="ARBA00022989"/>
    </source>
</evidence>
<dbReference type="PANTHER" id="PTHR31998">
    <property type="entry name" value="K(+)-INSENSITIVE PYROPHOSPHATE-ENERGIZED PROTON PUMP"/>
    <property type="match status" value="1"/>
</dbReference>
<feature type="transmembrane region" description="Helical" evidence="9">
    <location>
        <begin position="79"/>
        <end position="101"/>
    </location>
</feature>
<dbReference type="NCBIfam" id="NF001951">
    <property type="entry name" value="PRK00733.1-2"/>
    <property type="match status" value="1"/>
</dbReference>
<dbReference type="InterPro" id="IPR004131">
    <property type="entry name" value="PPase-energised_H-pump"/>
</dbReference>
<organism evidence="10 11">
    <name type="scientific">Henriciella marina</name>
    <dbReference type="NCBI Taxonomy" id="453851"/>
    <lineage>
        <taxon>Bacteria</taxon>
        <taxon>Pseudomonadati</taxon>
        <taxon>Pseudomonadota</taxon>
        <taxon>Alphaproteobacteria</taxon>
        <taxon>Hyphomonadales</taxon>
        <taxon>Hyphomonadaceae</taxon>
        <taxon>Henriciella</taxon>
    </lineage>
</organism>
<feature type="transmembrane region" description="Helical" evidence="9">
    <location>
        <begin position="394"/>
        <end position="419"/>
    </location>
</feature>